<dbReference type="Pfam" id="PF00083">
    <property type="entry name" value="Sugar_tr"/>
    <property type="match status" value="1"/>
</dbReference>
<keyword evidence="4 7" id="KW-0812">Transmembrane</keyword>
<dbReference type="InterPro" id="IPR036259">
    <property type="entry name" value="MFS_trans_sf"/>
</dbReference>
<comment type="subcellular location">
    <subcellularLocation>
        <location evidence="1">Cell membrane</location>
        <topology evidence="1">Multi-pass membrane protein</topology>
    </subcellularLocation>
</comment>
<dbReference type="Gene3D" id="1.20.1250.20">
    <property type="entry name" value="MFS general substrate transporter like domains"/>
    <property type="match status" value="1"/>
</dbReference>
<accession>A0A5B0GKT7</accession>
<comment type="caution">
    <text evidence="8">The sequence shown here is derived from an EMBL/GenBank/DDBJ whole genome shotgun (WGS) entry which is preliminary data.</text>
</comment>
<keyword evidence="6 7" id="KW-0472">Membrane</keyword>
<dbReference type="EMBL" id="VTUZ01000030">
    <property type="protein sequence ID" value="KAA1004064.1"/>
    <property type="molecule type" value="Genomic_DNA"/>
</dbReference>
<feature type="transmembrane region" description="Helical" evidence="7">
    <location>
        <begin position="59"/>
        <end position="80"/>
    </location>
</feature>
<evidence type="ECO:0000256" key="4">
    <source>
        <dbReference type="ARBA" id="ARBA00022692"/>
    </source>
</evidence>
<dbReference type="AlphaFoldDB" id="A0A5B0GKT7"/>
<keyword evidence="2" id="KW-0813">Transport</keyword>
<proteinExistence type="predicted"/>
<evidence type="ECO:0000256" key="1">
    <source>
        <dbReference type="ARBA" id="ARBA00004651"/>
    </source>
</evidence>
<dbReference type="InterPro" id="IPR005828">
    <property type="entry name" value="MFS_sugar_transport-like"/>
</dbReference>
<dbReference type="SUPFAM" id="SSF103473">
    <property type="entry name" value="MFS general substrate transporter"/>
    <property type="match status" value="1"/>
</dbReference>
<evidence type="ECO:0000256" key="2">
    <source>
        <dbReference type="ARBA" id="ARBA00022448"/>
    </source>
</evidence>
<name>A0A5B0GKT7_9BURK</name>
<protein>
    <submittedName>
        <fullName evidence="8">MHS family MFS transporter</fullName>
    </submittedName>
</protein>
<dbReference type="PANTHER" id="PTHR43045">
    <property type="entry name" value="SHIKIMATE TRANSPORTER"/>
    <property type="match status" value="1"/>
</dbReference>
<reference evidence="8 9" key="1">
    <citation type="submission" date="2019-08" db="EMBL/GenBank/DDBJ databases">
        <title>Paraburkholderia sp. DCY113.</title>
        <authorList>
            <person name="Kang J."/>
        </authorList>
    </citation>
    <scope>NUCLEOTIDE SEQUENCE [LARGE SCALE GENOMIC DNA]</scope>
    <source>
        <strain evidence="8 9">DCY113</strain>
    </source>
</reference>
<keyword evidence="5 7" id="KW-1133">Transmembrane helix</keyword>
<dbReference type="GO" id="GO:0022857">
    <property type="term" value="F:transmembrane transporter activity"/>
    <property type="evidence" value="ECO:0007669"/>
    <property type="project" value="InterPro"/>
</dbReference>
<dbReference type="PANTHER" id="PTHR43045:SF7">
    <property type="entry name" value="MAJOR FACILITATOR SUPERFAMILY TRANSPORTER"/>
    <property type="match status" value="1"/>
</dbReference>
<organism evidence="8 9">
    <name type="scientific">Paraburkholderia panacisoli</name>
    <dbReference type="NCBI Taxonomy" id="2603818"/>
    <lineage>
        <taxon>Bacteria</taxon>
        <taxon>Pseudomonadati</taxon>
        <taxon>Pseudomonadota</taxon>
        <taxon>Betaproteobacteria</taxon>
        <taxon>Burkholderiales</taxon>
        <taxon>Burkholderiaceae</taxon>
        <taxon>Paraburkholderia</taxon>
    </lineage>
</organism>
<gene>
    <name evidence="8" type="ORF">FVF58_33565</name>
</gene>
<dbReference type="Proteomes" id="UP000325273">
    <property type="component" value="Unassembled WGS sequence"/>
</dbReference>
<dbReference type="GO" id="GO:0005886">
    <property type="term" value="C:plasma membrane"/>
    <property type="evidence" value="ECO:0007669"/>
    <property type="project" value="UniProtKB-SubCell"/>
</dbReference>
<feature type="transmembrane region" description="Helical" evidence="7">
    <location>
        <begin position="35"/>
        <end position="53"/>
    </location>
</feature>
<evidence type="ECO:0000256" key="6">
    <source>
        <dbReference type="ARBA" id="ARBA00023136"/>
    </source>
</evidence>
<sequence length="124" mass="13167">MDVGIYSGAAVAGSLGKARALVECTLGTLFEWYDLFLYGTLASVISARFFSGLSSRSHFIFALLAFGIGFAFRPLGALIFGRLGDRLGRKLTFLATFVMVGGSTRKKTEAGDWVPCDATGPIAS</sequence>
<evidence type="ECO:0000313" key="9">
    <source>
        <dbReference type="Proteomes" id="UP000325273"/>
    </source>
</evidence>
<evidence type="ECO:0000256" key="3">
    <source>
        <dbReference type="ARBA" id="ARBA00022475"/>
    </source>
</evidence>
<evidence type="ECO:0000256" key="5">
    <source>
        <dbReference type="ARBA" id="ARBA00022989"/>
    </source>
</evidence>
<evidence type="ECO:0000313" key="8">
    <source>
        <dbReference type="EMBL" id="KAA1004064.1"/>
    </source>
</evidence>
<keyword evidence="9" id="KW-1185">Reference proteome</keyword>
<keyword evidence="3" id="KW-1003">Cell membrane</keyword>
<evidence type="ECO:0000256" key="7">
    <source>
        <dbReference type="SAM" id="Phobius"/>
    </source>
</evidence>